<evidence type="ECO:0000313" key="3">
    <source>
        <dbReference type="Proteomes" id="UP000614714"/>
    </source>
</evidence>
<dbReference type="SUPFAM" id="SSF47240">
    <property type="entry name" value="Ferritin-like"/>
    <property type="match status" value="1"/>
</dbReference>
<accession>A0ABS0YJG8</accession>
<dbReference type="InterPro" id="IPR012347">
    <property type="entry name" value="Ferritin-like"/>
</dbReference>
<dbReference type="InterPro" id="IPR009078">
    <property type="entry name" value="Ferritin-like_SF"/>
</dbReference>
<reference evidence="2 3" key="1">
    <citation type="submission" date="2020-12" db="EMBL/GenBank/DDBJ databases">
        <title>Geomonas sp. Red421, isolated from paddy soil.</title>
        <authorList>
            <person name="Xu Z."/>
            <person name="Zhang Z."/>
            <person name="Masuda Y."/>
            <person name="Itoh H."/>
            <person name="Senoo K."/>
        </authorList>
    </citation>
    <scope>NUCLEOTIDE SEQUENCE [LARGE SCALE GENOMIC DNA]</scope>
    <source>
        <strain evidence="2 3">Red421</strain>
    </source>
</reference>
<comment type="caution">
    <text evidence="2">The sequence shown here is derived from an EMBL/GenBank/DDBJ whole genome shotgun (WGS) entry which is preliminary data.</text>
</comment>
<dbReference type="CDD" id="cd00657">
    <property type="entry name" value="Ferritin_like"/>
    <property type="match status" value="1"/>
</dbReference>
<dbReference type="RefSeq" id="WP_199390800.1">
    <property type="nucleotide sequence ID" value="NZ_JAEMHL010000014.1"/>
</dbReference>
<dbReference type="Gene3D" id="1.20.1260.10">
    <property type="match status" value="1"/>
</dbReference>
<sequence>MERTEMIDRLNDLIQLDVDAVEAYAQAIKHIGYRDIAKRFREYQDDHRNHITNLTALVQQMGGTPTKPTPDLKGYLIEGFTALMSLTGARQALEAMKGNEKVTSRKYQEAVAQPFPENVMEVLRTNLSQEQWHLSYIEEILSTPRREL</sequence>
<evidence type="ECO:0000259" key="1">
    <source>
        <dbReference type="Pfam" id="PF09537"/>
    </source>
</evidence>
<feature type="domain" description="DUF2383" evidence="1">
    <location>
        <begin position="6"/>
        <end position="112"/>
    </location>
</feature>
<gene>
    <name evidence="2" type="ORF">JFN91_19425</name>
</gene>
<dbReference type="Proteomes" id="UP000614714">
    <property type="component" value="Unassembled WGS sequence"/>
</dbReference>
<proteinExistence type="predicted"/>
<dbReference type="InterPro" id="IPR019052">
    <property type="entry name" value="DUF2383"/>
</dbReference>
<protein>
    <submittedName>
        <fullName evidence="2">DUF2383 domain-containing protein</fullName>
    </submittedName>
</protein>
<evidence type="ECO:0000313" key="2">
    <source>
        <dbReference type="EMBL" id="MBJ6752392.1"/>
    </source>
</evidence>
<name>A0ABS0YJG8_9BACT</name>
<dbReference type="Pfam" id="PF09537">
    <property type="entry name" value="DUF2383"/>
    <property type="match status" value="1"/>
</dbReference>
<organism evidence="2 3">
    <name type="scientific">Geomonas anaerohicana</name>
    <dbReference type="NCBI Taxonomy" id="2798583"/>
    <lineage>
        <taxon>Bacteria</taxon>
        <taxon>Pseudomonadati</taxon>
        <taxon>Thermodesulfobacteriota</taxon>
        <taxon>Desulfuromonadia</taxon>
        <taxon>Geobacterales</taxon>
        <taxon>Geobacteraceae</taxon>
        <taxon>Geomonas</taxon>
    </lineage>
</organism>
<keyword evidence="3" id="KW-1185">Reference proteome</keyword>
<dbReference type="EMBL" id="JAEMHL010000014">
    <property type="protein sequence ID" value="MBJ6752392.1"/>
    <property type="molecule type" value="Genomic_DNA"/>
</dbReference>